<dbReference type="GeneTree" id="ENSGT01150000287075"/>
<evidence type="ECO:0000256" key="5">
    <source>
        <dbReference type="SAM" id="MobiDB-lite"/>
    </source>
</evidence>
<accession>A0A8I5R101</accession>
<name>A0A8I5R101_PAPAN</name>
<dbReference type="Gene3D" id="1.10.150.180">
    <property type="entry name" value="Gamma-retroviral matrix domain"/>
    <property type="match status" value="1"/>
</dbReference>
<dbReference type="SUPFAM" id="SSF47943">
    <property type="entry name" value="Retrovirus capsid protein, N-terminal core domain"/>
    <property type="match status" value="1"/>
</dbReference>
<dbReference type="GO" id="GO:0019068">
    <property type="term" value="P:virion assembly"/>
    <property type="evidence" value="ECO:0007669"/>
    <property type="project" value="InterPro"/>
</dbReference>
<keyword evidence="2" id="KW-1032">Host cell membrane</keyword>
<keyword evidence="4" id="KW-0472">Membrane</keyword>
<feature type="region of interest" description="Disordered" evidence="5">
    <location>
        <begin position="69"/>
        <end position="154"/>
    </location>
</feature>
<sequence>MDPGPHGHPDQVAYIITWEDLVRNPPPWVKPFLHTPSSSKSTLLALEVPKNRTLDLPKPVLPDESQQDLLFQDPLPHPPHNPLLEPPPYNSPSPPVLSPVSPTTPSAPTPSSLVSSSTPPSSPAPPELTPRTPPQTPRLRLRRAEGPDGPSTWQSSLFPLRTVNRTIQYWPFSASDLYNWKTHNPPFSQDPQALTSLIESILLTHQPTWDDCQQLLQVLLTTEERQRVLLEARKNVPGPGGLPTQLPNEIDEGFPLTRPDWDYETAPGRESLRIYRQALLAGLKGAGKRPTNLAKVRTITQGKDESPAAFMERLLEGFRMYTPFDPEAPEHKATVAMSFIDQAAPDIKGKLQ</sequence>
<dbReference type="InterPro" id="IPR050462">
    <property type="entry name" value="Retroviral_Gag-Pol_poly"/>
</dbReference>
<evidence type="ECO:0008006" key="10">
    <source>
        <dbReference type="Google" id="ProtNLM"/>
    </source>
</evidence>
<dbReference type="InterPro" id="IPR000840">
    <property type="entry name" value="G_retro_matrix"/>
</dbReference>
<protein>
    <recommendedName>
        <fullName evidence="10">Core shell protein Gag P30 domain-containing protein</fullName>
    </recommendedName>
</protein>
<dbReference type="Proteomes" id="UP000028761">
    <property type="component" value="Unplaced"/>
</dbReference>
<reference evidence="8" key="1">
    <citation type="submission" date="2025-08" db="UniProtKB">
        <authorList>
            <consortium name="Ensembl"/>
        </authorList>
    </citation>
    <scope>IDENTIFICATION</scope>
</reference>
<dbReference type="InterPro" id="IPR003036">
    <property type="entry name" value="Gag_P30"/>
</dbReference>
<dbReference type="InterPro" id="IPR008919">
    <property type="entry name" value="Retrov_capsid_N"/>
</dbReference>
<keyword evidence="3" id="KW-1043">Host membrane</keyword>
<dbReference type="Ensembl" id="ENSPANT00000063154.1">
    <property type="protein sequence ID" value="ENSPANP00000054649.1"/>
    <property type="gene ID" value="ENSPANG00000049003.1"/>
</dbReference>
<evidence type="ECO:0000259" key="6">
    <source>
        <dbReference type="Pfam" id="PF01140"/>
    </source>
</evidence>
<feature type="region of interest" description="Disordered" evidence="5">
    <location>
        <begin position="234"/>
        <end position="254"/>
    </location>
</feature>
<evidence type="ECO:0000313" key="8">
    <source>
        <dbReference type="Ensembl" id="ENSPANP00000054649.1"/>
    </source>
</evidence>
<dbReference type="AlphaFoldDB" id="A0A8I5R101"/>
<feature type="domain" description="Gamma-retroviral matrix protein" evidence="6">
    <location>
        <begin position="2"/>
        <end position="38"/>
    </location>
</feature>
<feature type="compositionally biased region" description="Low complexity" evidence="5">
    <location>
        <begin position="98"/>
        <end position="119"/>
    </location>
</feature>
<evidence type="ECO:0000256" key="2">
    <source>
        <dbReference type="ARBA" id="ARBA00022511"/>
    </source>
</evidence>
<evidence type="ECO:0000256" key="1">
    <source>
        <dbReference type="ARBA" id="ARBA00004165"/>
    </source>
</evidence>
<comment type="subcellular location">
    <subcellularLocation>
        <location evidence="1">Host cell membrane</location>
    </subcellularLocation>
</comment>
<dbReference type="Gene3D" id="1.10.375.10">
    <property type="entry name" value="Human Immunodeficiency Virus Type 1 Capsid Protein"/>
    <property type="match status" value="1"/>
</dbReference>
<evidence type="ECO:0000256" key="3">
    <source>
        <dbReference type="ARBA" id="ARBA00022870"/>
    </source>
</evidence>
<keyword evidence="9" id="KW-1185">Reference proteome</keyword>
<feature type="compositionally biased region" description="Pro residues" evidence="5">
    <location>
        <begin position="120"/>
        <end position="136"/>
    </location>
</feature>
<dbReference type="InterPro" id="IPR010999">
    <property type="entry name" value="Retrovr_matrix"/>
</dbReference>
<feature type="compositionally biased region" description="Pro residues" evidence="5">
    <location>
        <begin position="75"/>
        <end position="97"/>
    </location>
</feature>
<proteinExistence type="predicted"/>
<dbReference type="InterPro" id="IPR036946">
    <property type="entry name" value="G_retro_matrix_sf"/>
</dbReference>
<evidence type="ECO:0000256" key="4">
    <source>
        <dbReference type="ARBA" id="ARBA00023136"/>
    </source>
</evidence>
<evidence type="ECO:0000313" key="9">
    <source>
        <dbReference type="Proteomes" id="UP000028761"/>
    </source>
</evidence>
<feature type="domain" description="Core shell protein Gag P30" evidence="7">
    <location>
        <begin position="175"/>
        <end position="352"/>
    </location>
</feature>
<dbReference type="Pfam" id="PF02093">
    <property type="entry name" value="Gag_p30"/>
    <property type="match status" value="1"/>
</dbReference>
<dbReference type="SUPFAM" id="SSF47836">
    <property type="entry name" value="Retroviral matrix proteins"/>
    <property type="match status" value="1"/>
</dbReference>
<evidence type="ECO:0000259" key="7">
    <source>
        <dbReference type="Pfam" id="PF02093"/>
    </source>
</evidence>
<dbReference type="OMA" id="YIITWED"/>
<dbReference type="Pfam" id="PF01140">
    <property type="entry name" value="Gag_MA"/>
    <property type="match status" value="1"/>
</dbReference>
<organism evidence="8 9">
    <name type="scientific">Papio anubis</name>
    <name type="common">Olive baboon</name>
    <dbReference type="NCBI Taxonomy" id="9555"/>
    <lineage>
        <taxon>Eukaryota</taxon>
        <taxon>Metazoa</taxon>
        <taxon>Chordata</taxon>
        <taxon>Craniata</taxon>
        <taxon>Vertebrata</taxon>
        <taxon>Euteleostomi</taxon>
        <taxon>Mammalia</taxon>
        <taxon>Eutheria</taxon>
        <taxon>Euarchontoglires</taxon>
        <taxon>Primates</taxon>
        <taxon>Haplorrhini</taxon>
        <taxon>Catarrhini</taxon>
        <taxon>Cercopithecidae</taxon>
        <taxon>Cercopithecinae</taxon>
        <taxon>Papio</taxon>
    </lineage>
</organism>
<dbReference type="PANTHER" id="PTHR33166">
    <property type="entry name" value="GAG_P30 DOMAIN-CONTAINING PROTEIN"/>
    <property type="match status" value="1"/>
</dbReference>
<reference evidence="8" key="2">
    <citation type="submission" date="2025-09" db="UniProtKB">
        <authorList>
            <consortium name="Ensembl"/>
        </authorList>
    </citation>
    <scope>IDENTIFICATION</scope>
</reference>